<dbReference type="PANTHER" id="PTHR35813">
    <property type="entry name" value="INNER MEMBRANE PROTEIN YBAN"/>
    <property type="match status" value="1"/>
</dbReference>
<dbReference type="EMBL" id="JBFBVU010000024">
    <property type="protein sequence ID" value="MEV8468210.1"/>
    <property type="molecule type" value="Genomic_DNA"/>
</dbReference>
<comment type="caution">
    <text evidence="2">The sequence shown here is derived from an EMBL/GenBank/DDBJ whole genome shotgun (WGS) entry which is preliminary data.</text>
</comment>
<gene>
    <name evidence="2" type="ORF">AB0T83_15655</name>
</gene>
<protein>
    <submittedName>
        <fullName evidence="2">YbaN family protein</fullName>
    </submittedName>
</protein>
<reference evidence="2 3" key="1">
    <citation type="submission" date="2024-07" db="EMBL/GenBank/DDBJ databases">
        <authorList>
            <person name="Kang M."/>
        </authorList>
    </citation>
    <scope>NUCLEOTIDE SEQUENCE [LARGE SCALE GENOMIC DNA]</scope>
    <source>
        <strain evidence="2 3">DFM31</strain>
    </source>
</reference>
<keyword evidence="3" id="KW-1185">Reference proteome</keyword>
<name>A0ABV3LAV2_9RHOB</name>
<keyword evidence="1" id="KW-0812">Transmembrane</keyword>
<feature type="transmembrane region" description="Helical" evidence="1">
    <location>
        <begin position="97"/>
        <end position="113"/>
    </location>
</feature>
<keyword evidence="1" id="KW-1133">Transmembrane helix</keyword>
<dbReference type="RefSeq" id="WP_366194163.1">
    <property type="nucleotide sequence ID" value="NZ_JBFBVU010000024.1"/>
</dbReference>
<accession>A0ABV3LAV2</accession>
<dbReference type="Pfam" id="PF04304">
    <property type="entry name" value="DUF454"/>
    <property type="match status" value="1"/>
</dbReference>
<evidence type="ECO:0000313" key="2">
    <source>
        <dbReference type="EMBL" id="MEV8468210.1"/>
    </source>
</evidence>
<feature type="transmembrane region" description="Helical" evidence="1">
    <location>
        <begin position="75"/>
        <end position="91"/>
    </location>
</feature>
<keyword evidence="1" id="KW-0472">Membrane</keyword>
<feature type="transmembrane region" description="Helical" evidence="1">
    <location>
        <begin position="20"/>
        <end position="39"/>
    </location>
</feature>
<evidence type="ECO:0000313" key="3">
    <source>
        <dbReference type="Proteomes" id="UP001553161"/>
    </source>
</evidence>
<proteinExistence type="predicted"/>
<dbReference type="InterPro" id="IPR007401">
    <property type="entry name" value="DUF454"/>
</dbReference>
<dbReference type="PIRSF" id="PIRSF016789">
    <property type="entry name" value="DUF454"/>
    <property type="match status" value="1"/>
</dbReference>
<sequence length="117" mass="12929">MRVLWLMTGFLAVGTGTLGIFLPLLPTVPLMILAAFCFGKSSPRLHNWLVMHPVYGEHIRDWHTKGAIHRNAKKLATVSIAVAFGLSVLLGVRAQILMIQALVLCAVLIFIWTRPTV</sequence>
<dbReference type="PANTHER" id="PTHR35813:SF1">
    <property type="entry name" value="INNER MEMBRANE PROTEIN YBAN"/>
    <property type="match status" value="1"/>
</dbReference>
<evidence type="ECO:0000256" key="1">
    <source>
        <dbReference type="SAM" id="Phobius"/>
    </source>
</evidence>
<dbReference type="Proteomes" id="UP001553161">
    <property type="component" value="Unassembled WGS sequence"/>
</dbReference>
<organism evidence="2 3">
    <name type="scientific">Meridianimarinicoccus marinus</name>
    <dbReference type="NCBI Taxonomy" id="3231483"/>
    <lineage>
        <taxon>Bacteria</taxon>
        <taxon>Pseudomonadati</taxon>
        <taxon>Pseudomonadota</taxon>
        <taxon>Alphaproteobacteria</taxon>
        <taxon>Rhodobacterales</taxon>
        <taxon>Paracoccaceae</taxon>
        <taxon>Meridianimarinicoccus</taxon>
    </lineage>
</organism>